<protein>
    <submittedName>
        <fullName evidence="2">Uncharacterized protein</fullName>
    </submittedName>
</protein>
<gene>
    <name evidence="2" type="ORF">E0W60_28995</name>
</gene>
<dbReference type="KEGG" id="cox:E0W60_28995"/>
<accession>A0A4P7LK88</accession>
<keyword evidence="2" id="KW-0614">Plasmid</keyword>
<proteinExistence type="predicted"/>
<dbReference type="OrthoDB" id="8856782at2"/>
<dbReference type="AlphaFoldDB" id="A0A4P7LK88"/>
<geneLocation type="plasmid" evidence="2">
    <name>unnamed1</name>
</geneLocation>
<keyword evidence="1" id="KW-1133">Transmembrane helix</keyword>
<keyword evidence="1" id="KW-0472">Membrane</keyword>
<feature type="transmembrane region" description="Helical" evidence="1">
    <location>
        <begin position="41"/>
        <end position="61"/>
    </location>
</feature>
<evidence type="ECO:0000256" key="1">
    <source>
        <dbReference type="SAM" id="Phobius"/>
    </source>
</evidence>
<keyword evidence="1" id="KW-0812">Transmembrane</keyword>
<dbReference type="EMBL" id="CP038636">
    <property type="protein sequence ID" value="QBY55169.1"/>
    <property type="molecule type" value="Genomic_DNA"/>
</dbReference>
<sequence length="73" mass="7785">MKQVSLTIPEIGLIAGTRAAGGAGLALLLSDRMNPEQRRAIGWTLLAVAVITTVPLVAQVFGKRQPYKSPDEK</sequence>
<organism evidence="2 3">
    <name type="scientific">Cupriavidus oxalaticus</name>
    <dbReference type="NCBI Taxonomy" id="96344"/>
    <lineage>
        <taxon>Bacteria</taxon>
        <taxon>Pseudomonadati</taxon>
        <taxon>Pseudomonadota</taxon>
        <taxon>Betaproteobacteria</taxon>
        <taxon>Burkholderiales</taxon>
        <taxon>Burkholderiaceae</taxon>
        <taxon>Cupriavidus</taxon>
    </lineage>
</organism>
<dbReference type="RefSeq" id="WP_135706458.1">
    <property type="nucleotide sequence ID" value="NZ_CP038636.1"/>
</dbReference>
<name>A0A4P7LK88_9BURK</name>
<dbReference type="Proteomes" id="UP000295294">
    <property type="component" value="Plasmid unnamed1"/>
</dbReference>
<evidence type="ECO:0000313" key="2">
    <source>
        <dbReference type="EMBL" id="QBY55169.1"/>
    </source>
</evidence>
<evidence type="ECO:0000313" key="3">
    <source>
        <dbReference type="Proteomes" id="UP000295294"/>
    </source>
</evidence>
<reference evidence="2 3" key="1">
    <citation type="submission" date="2019-03" db="EMBL/GenBank/DDBJ databases">
        <title>Efficiently degradation of phenoxyalkanoic acid herbicides by Cupriavidus oxalaticus strain X32.</title>
        <authorList>
            <person name="Sheng X."/>
        </authorList>
    </citation>
    <scope>NUCLEOTIDE SEQUENCE [LARGE SCALE GENOMIC DNA]</scope>
    <source>
        <strain evidence="2 3">X32</strain>
        <plasmid evidence="2 3">unnamed1</plasmid>
    </source>
</reference>